<dbReference type="Proteomes" id="UP000054166">
    <property type="component" value="Unassembled WGS sequence"/>
</dbReference>
<organism evidence="1 2">
    <name type="scientific">Piloderma croceum (strain F 1598)</name>
    <dbReference type="NCBI Taxonomy" id="765440"/>
    <lineage>
        <taxon>Eukaryota</taxon>
        <taxon>Fungi</taxon>
        <taxon>Dikarya</taxon>
        <taxon>Basidiomycota</taxon>
        <taxon>Agaricomycotina</taxon>
        <taxon>Agaricomycetes</taxon>
        <taxon>Agaricomycetidae</taxon>
        <taxon>Atheliales</taxon>
        <taxon>Atheliaceae</taxon>
        <taxon>Piloderma</taxon>
    </lineage>
</organism>
<dbReference type="HOGENOM" id="CLU_2455510_0_0_1"/>
<evidence type="ECO:0000313" key="2">
    <source>
        <dbReference type="Proteomes" id="UP000054166"/>
    </source>
</evidence>
<dbReference type="EMBL" id="KN832982">
    <property type="protein sequence ID" value="KIM86263.1"/>
    <property type="molecule type" value="Genomic_DNA"/>
</dbReference>
<keyword evidence="2" id="KW-1185">Reference proteome</keyword>
<accession>A0A0C3BIW9</accession>
<evidence type="ECO:0000313" key="1">
    <source>
        <dbReference type="EMBL" id="KIM86263.1"/>
    </source>
</evidence>
<proteinExistence type="predicted"/>
<reference evidence="2" key="2">
    <citation type="submission" date="2015-01" db="EMBL/GenBank/DDBJ databases">
        <title>Evolutionary Origins and Diversification of the Mycorrhizal Mutualists.</title>
        <authorList>
            <consortium name="DOE Joint Genome Institute"/>
            <consortium name="Mycorrhizal Genomics Consortium"/>
            <person name="Kohler A."/>
            <person name="Kuo A."/>
            <person name="Nagy L.G."/>
            <person name="Floudas D."/>
            <person name="Copeland A."/>
            <person name="Barry K.W."/>
            <person name="Cichocki N."/>
            <person name="Veneault-Fourrey C."/>
            <person name="LaButti K."/>
            <person name="Lindquist E.A."/>
            <person name="Lipzen A."/>
            <person name="Lundell T."/>
            <person name="Morin E."/>
            <person name="Murat C."/>
            <person name="Riley R."/>
            <person name="Ohm R."/>
            <person name="Sun H."/>
            <person name="Tunlid A."/>
            <person name="Henrissat B."/>
            <person name="Grigoriev I.V."/>
            <person name="Hibbett D.S."/>
            <person name="Martin F."/>
        </authorList>
    </citation>
    <scope>NUCLEOTIDE SEQUENCE [LARGE SCALE GENOMIC DNA]</scope>
    <source>
        <strain evidence="2">F 1598</strain>
    </source>
</reference>
<dbReference type="InParanoid" id="A0A0C3BIW9"/>
<name>A0A0C3BIW9_PILCF</name>
<gene>
    <name evidence="1" type="ORF">PILCRDRAFT_321218</name>
</gene>
<protein>
    <submittedName>
        <fullName evidence="1">Uncharacterized protein</fullName>
    </submittedName>
</protein>
<reference evidence="1 2" key="1">
    <citation type="submission" date="2014-04" db="EMBL/GenBank/DDBJ databases">
        <authorList>
            <consortium name="DOE Joint Genome Institute"/>
            <person name="Kuo A."/>
            <person name="Tarkka M."/>
            <person name="Buscot F."/>
            <person name="Kohler A."/>
            <person name="Nagy L.G."/>
            <person name="Floudas D."/>
            <person name="Copeland A."/>
            <person name="Barry K.W."/>
            <person name="Cichocki N."/>
            <person name="Veneault-Fourrey C."/>
            <person name="LaButti K."/>
            <person name="Lindquist E.A."/>
            <person name="Lipzen A."/>
            <person name="Lundell T."/>
            <person name="Morin E."/>
            <person name="Murat C."/>
            <person name="Sun H."/>
            <person name="Tunlid A."/>
            <person name="Henrissat B."/>
            <person name="Grigoriev I.V."/>
            <person name="Hibbett D.S."/>
            <person name="Martin F."/>
            <person name="Nordberg H.P."/>
            <person name="Cantor M.N."/>
            <person name="Hua S.X."/>
        </authorList>
    </citation>
    <scope>NUCLEOTIDE SEQUENCE [LARGE SCALE GENOMIC DNA]</scope>
    <source>
        <strain evidence="1 2">F 1598</strain>
    </source>
</reference>
<sequence>MTVCAEPCKNPWPDMYLEDCFEKKYWSVKKVRTALPAQLHGCPGVTIAACIVRLTGTGQFDNIHAGILEEAASACKEYSSPAIQKLCLR</sequence>
<dbReference type="AlphaFoldDB" id="A0A0C3BIW9"/>